<dbReference type="Proteomes" id="UP001146793">
    <property type="component" value="Unassembled WGS sequence"/>
</dbReference>
<proteinExistence type="predicted"/>
<accession>A0AAV7YZ08</accession>
<evidence type="ECO:0000313" key="3">
    <source>
        <dbReference type="Proteomes" id="UP001146793"/>
    </source>
</evidence>
<sequence length="622" mass="74854">MSRSHKKKNRLTKKSIKTGIIGQQIRFETSQVLQFCLHHDLFKWDQFSPTEQDEIFGNSGDLWNKLVSLKYQLHLTPSCEYGFLKIEEASNHRHSKKKKHKKQKQQKKQQQELKKKVIEFFVSKNYLPLNLLSNHKQFEEKITCELGGNFSPPGVLIKKFKRSINPLFPEKASLFEIFACSADQIDLNNYYKSIQFLLFWYVKRNKLISEDNLRDPNFRVYLLFEKLPISKKKQFSPKNMKGNQEKEQKRDTNKKKEEKNEMEIEKENEKENEKGKIKGKRKEKEINENEKNEMQKEKEKENAAEKGKGKENEKETEINTHEKENQDQFIYIFAGLATGLVFFKFPNGKRFRFENFFMLPHYKQIESQVEFLKSIYRNLFEIHNISEITSKVSNTEFSRIRTQVDLEHCWEEGFFTTQFEKEKRKKKLNVRKEINSLNMDIEQSFEMGKEKKNTNENKNVKKLIKTEIQEEKEKENEDEKENEKENEDEKEKGKEKEKEINKKEKNGMEVEEKEKEKEIKVHDVNEKEKDSIFGKLSLKDLEKISLKIKLTLHQTRKCYQISWFKNIDTNDSEMIRQFRLDVKRRLYNRHVTFLNIPINQKEFLEELFRLEIIEFKNILNHF</sequence>
<feature type="region of interest" description="Disordered" evidence="1">
    <location>
        <begin position="469"/>
        <end position="516"/>
    </location>
</feature>
<dbReference type="EMBL" id="JANTQA010000045">
    <property type="protein sequence ID" value="KAJ3433946.1"/>
    <property type="molecule type" value="Genomic_DNA"/>
</dbReference>
<feature type="compositionally biased region" description="Basic and acidic residues" evidence="1">
    <location>
        <begin position="243"/>
        <end position="321"/>
    </location>
</feature>
<reference evidence="2" key="1">
    <citation type="submission" date="2022-08" db="EMBL/GenBank/DDBJ databases">
        <title>Novel sulphate-reducing endosymbionts in the free-living metamonad Anaeramoeba.</title>
        <authorList>
            <person name="Jerlstrom-Hultqvist J."/>
            <person name="Cepicka I."/>
            <person name="Gallot-Lavallee L."/>
            <person name="Salas-Leiva D."/>
            <person name="Curtis B.A."/>
            <person name="Zahonova K."/>
            <person name="Pipaliya S."/>
            <person name="Dacks J."/>
            <person name="Roger A.J."/>
        </authorList>
    </citation>
    <scope>NUCLEOTIDE SEQUENCE</scope>
    <source>
        <strain evidence="2">Busselton2</strain>
    </source>
</reference>
<dbReference type="AlphaFoldDB" id="A0AAV7YZ08"/>
<dbReference type="GO" id="GO:0004402">
    <property type="term" value="F:histone acetyltransferase activity"/>
    <property type="evidence" value="ECO:0007669"/>
    <property type="project" value="InterPro"/>
</dbReference>
<gene>
    <name evidence="2" type="ORF">M0812_20003</name>
</gene>
<evidence type="ECO:0000313" key="2">
    <source>
        <dbReference type="EMBL" id="KAJ3433946.1"/>
    </source>
</evidence>
<protein>
    <submittedName>
        <fullName evidence="2">Histone acetyltransferase type b catalytic subunit</fullName>
    </submittedName>
</protein>
<dbReference type="InterPro" id="IPR017380">
    <property type="entry name" value="Hist_AcTrfase_B-typ_cat-su"/>
</dbReference>
<name>A0AAV7YZ08_9EUKA</name>
<organism evidence="2 3">
    <name type="scientific">Anaeramoeba flamelloides</name>
    <dbReference type="NCBI Taxonomy" id="1746091"/>
    <lineage>
        <taxon>Eukaryota</taxon>
        <taxon>Metamonada</taxon>
        <taxon>Anaeramoebidae</taxon>
        <taxon>Anaeramoeba</taxon>
    </lineage>
</organism>
<dbReference type="GO" id="GO:0005634">
    <property type="term" value="C:nucleus"/>
    <property type="evidence" value="ECO:0007669"/>
    <property type="project" value="InterPro"/>
</dbReference>
<dbReference type="GO" id="GO:0000781">
    <property type="term" value="C:chromosome, telomeric region"/>
    <property type="evidence" value="ECO:0007669"/>
    <property type="project" value="GOC"/>
</dbReference>
<dbReference type="GO" id="GO:0031509">
    <property type="term" value="P:subtelomeric heterochromatin formation"/>
    <property type="evidence" value="ECO:0007669"/>
    <property type="project" value="InterPro"/>
</dbReference>
<feature type="region of interest" description="Disordered" evidence="1">
    <location>
        <begin position="234"/>
        <end position="321"/>
    </location>
</feature>
<evidence type="ECO:0000256" key="1">
    <source>
        <dbReference type="SAM" id="MobiDB-lite"/>
    </source>
</evidence>
<dbReference type="Gene3D" id="3.40.630.30">
    <property type="match status" value="1"/>
</dbReference>
<dbReference type="PANTHER" id="PTHR12046">
    <property type="entry name" value="HISTONE ACETYLTRANSFERASE TYPE B CATALYTIC SUBUNIT"/>
    <property type="match status" value="1"/>
</dbReference>
<comment type="caution">
    <text evidence="2">The sequence shown here is derived from an EMBL/GenBank/DDBJ whole genome shotgun (WGS) entry which is preliminary data.</text>
</comment>